<dbReference type="AlphaFoldDB" id="A0A543J4K1"/>
<dbReference type="RefSeq" id="WP_142261431.1">
    <property type="nucleotide sequence ID" value="NZ_BMPV01000002.1"/>
</dbReference>
<evidence type="ECO:0000313" key="1">
    <source>
        <dbReference type="EMBL" id="TQM77749.1"/>
    </source>
</evidence>
<dbReference type="OrthoDB" id="3449038at2"/>
<gene>
    <name evidence="1" type="ORF">FHX40_4520</name>
</gene>
<dbReference type="Proteomes" id="UP000319213">
    <property type="component" value="Unassembled WGS sequence"/>
</dbReference>
<comment type="caution">
    <text evidence="1">The sequence shown here is derived from an EMBL/GenBank/DDBJ whole genome shotgun (WGS) entry which is preliminary data.</text>
</comment>
<dbReference type="EMBL" id="VFPQ01000001">
    <property type="protein sequence ID" value="TQM77749.1"/>
    <property type="molecule type" value="Genomic_DNA"/>
</dbReference>
<dbReference type="InterPro" id="IPR011990">
    <property type="entry name" value="TPR-like_helical_dom_sf"/>
</dbReference>
<proteinExistence type="predicted"/>
<keyword evidence="2" id="KW-1185">Reference proteome</keyword>
<reference evidence="1 2" key="1">
    <citation type="submission" date="2019-06" db="EMBL/GenBank/DDBJ databases">
        <title>Sequencing the genomes of 1000 actinobacteria strains.</title>
        <authorList>
            <person name="Klenk H.-P."/>
        </authorList>
    </citation>
    <scope>NUCLEOTIDE SEQUENCE [LARGE SCALE GENOMIC DNA]</scope>
    <source>
        <strain evidence="1 2">DSM 43186</strain>
    </source>
</reference>
<evidence type="ECO:0000313" key="2">
    <source>
        <dbReference type="Proteomes" id="UP000319213"/>
    </source>
</evidence>
<dbReference type="SUPFAM" id="SSF48452">
    <property type="entry name" value="TPR-like"/>
    <property type="match status" value="1"/>
</dbReference>
<accession>A0A543J4K1</accession>
<sequence length="350" mass="37913">MPLRMGTFTANSPSLGEDDMERRSLLRLLSVLGPVAAIPTFTPGELPRISAEPTDRDVDDWERVAWDYAQSVWIDLSGSRSANLVADIRDLSKQLARTTGTSERASLLRVYAQLSAFLALDLPLIAGARACWRAWAAARTAADASGDRDLAVWVRAEEAVESYYMQRVRTATENLLDEAVQLAGNHPSLGLAQAQKIRARVLAEDGRVEEARAALREFKDTYSALPSTVTDERISVWGLASAEAKSGEAWTLAKLGDAKAAAPLLEQALADLPEEKVGGRANIGLLQAWCLIQDHEVTEGLGHAVRVTQSLPVTPPRRRLVGEVLTALPDKARELPAARELRALVTPAAA</sequence>
<evidence type="ECO:0008006" key="3">
    <source>
        <dbReference type="Google" id="ProtNLM"/>
    </source>
</evidence>
<name>A0A543J4K1_9ACTN</name>
<organism evidence="1 2">
    <name type="scientific">Thermopolyspora flexuosa</name>
    <dbReference type="NCBI Taxonomy" id="103836"/>
    <lineage>
        <taxon>Bacteria</taxon>
        <taxon>Bacillati</taxon>
        <taxon>Actinomycetota</taxon>
        <taxon>Actinomycetes</taxon>
        <taxon>Streptosporangiales</taxon>
        <taxon>Streptosporangiaceae</taxon>
        <taxon>Thermopolyspora</taxon>
    </lineage>
</organism>
<protein>
    <recommendedName>
        <fullName evidence="3">Tetratricopeptide repeat protein</fullName>
    </recommendedName>
</protein>
<dbReference type="Gene3D" id="1.25.40.10">
    <property type="entry name" value="Tetratricopeptide repeat domain"/>
    <property type="match status" value="1"/>
</dbReference>